<dbReference type="InterPro" id="IPR053781">
    <property type="entry name" value="F-box_AtFBL13-like"/>
</dbReference>
<dbReference type="InterPro" id="IPR055411">
    <property type="entry name" value="LRR_FXL15/At3g58940/PEG3-like"/>
</dbReference>
<dbReference type="Proteomes" id="UP000265520">
    <property type="component" value="Unassembled WGS sequence"/>
</dbReference>
<dbReference type="InterPro" id="IPR036047">
    <property type="entry name" value="F-box-like_dom_sf"/>
</dbReference>
<dbReference type="SUPFAM" id="SSF81383">
    <property type="entry name" value="F-box domain"/>
    <property type="match status" value="1"/>
</dbReference>
<dbReference type="PROSITE" id="PS50181">
    <property type="entry name" value="FBOX"/>
    <property type="match status" value="1"/>
</dbReference>
<dbReference type="Pfam" id="PF00646">
    <property type="entry name" value="F-box"/>
    <property type="match status" value="1"/>
</dbReference>
<accession>A0A392NWK0</accession>
<dbReference type="SMART" id="SM00256">
    <property type="entry name" value="FBOX"/>
    <property type="match status" value="1"/>
</dbReference>
<evidence type="ECO:0000259" key="1">
    <source>
        <dbReference type="PROSITE" id="PS50181"/>
    </source>
</evidence>
<feature type="domain" description="F-box" evidence="1">
    <location>
        <begin position="12"/>
        <end position="65"/>
    </location>
</feature>
<name>A0A392NWK0_9FABA</name>
<dbReference type="AlphaFoldDB" id="A0A392NWK0"/>
<reference evidence="2 3" key="1">
    <citation type="journal article" date="2018" name="Front. Plant Sci.">
        <title>Red Clover (Trifolium pratense) and Zigzag Clover (T. medium) - A Picture of Genomic Similarities and Differences.</title>
        <authorList>
            <person name="Dluhosova J."/>
            <person name="Istvanek J."/>
            <person name="Nedelnik J."/>
            <person name="Repkova J."/>
        </authorList>
    </citation>
    <scope>NUCLEOTIDE SEQUENCE [LARGE SCALE GENOMIC DNA]</scope>
    <source>
        <strain evidence="3">cv. 10/8</strain>
        <tissue evidence="2">Leaf</tissue>
    </source>
</reference>
<dbReference type="EMBL" id="LXQA010052296">
    <property type="protein sequence ID" value="MCI03476.1"/>
    <property type="molecule type" value="Genomic_DNA"/>
</dbReference>
<keyword evidence="3" id="KW-1185">Reference proteome</keyword>
<dbReference type="PANTHER" id="PTHR31293">
    <property type="entry name" value="RNI-LIKE SUPERFAMILY PROTEIN"/>
    <property type="match status" value="1"/>
</dbReference>
<evidence type="ECO:0000313" key="2">
    <source>
        <dbReference type="EMBL" id="MCI03476.1"/>
    </source>
</evidence>
<dbReference type="SUPFAM" id="SSF52047">
    <property type="entry name" value="RNI-like"/>
    <property type="match status" value="1"/>
</dbReference>
<dbReference type="PANTHER" id="PTHR31293:SF16">
    <property type="entry name" value="RNI-LIKE SUPERFAMILY PROTEIN"/>
    <property type="match status" value="1"/>
</dbReference>
<dbReference type="Gene3D" id="3.80.10.10">
    <property type="entry name" value="Ribonuclease Inhibitor"/>
    <property type="match status" value="1"/>
</dbReference>
<protein>
    <submittedName>
        <fullName evidence="2">F-box/FBD/LRR-repeat protein</fullName>
    </submittedName>
</protein>
<dbReference type="InterPro" id="IPR032675">
    <property type="entry name" value="LRR_dom_sf"/>
</dbReference>
<evidence type="ECO:0000313" key="3">
    <source>
        <dbReference type="Proteomes" id="UP000265520"/>
    </source>
</evidence>
<feature type="non-terminal residue" evidence="2">
    <location>
        <position position="243"/>
    </location>
</feature>
<dbReference type="InterPro" id="IPR001810">
    <property type="entry name" value="F-box_dom"/>
</dbReference>
<proteinExistence type="predicted"/>
<organism evidence="2 3">
    <name type="scientific">Trifolium medium</name>
    <dbReference type="NCBI Taxonomy" id="97028"/>
    <lineage>
        <taxon>Eukaryota</taxon>
        <taxon>Viridiplantae</taxon>
        <taxon>Streptophyta</taxon>
        <taxon>Embryophyta</taxon>
        <taxon>Tracheophyta</taxon>
        <taxon>Spermatophyta</taxon>
        <taxon>Magnoliopsida</taxon>
        <taxon>eudicotyledons</taxon>
        <taxon>Gunneridae</taxon>
        <taxon>Pentapetalae</taxon>
        <taxon>rosids</taxon>
        <taxon>fabids</taxon>
        <taxon>Fabales</taxon>
        <taxon>Fabaceae</taxon>
        <taxon>Papilionoideae</taxon>
        <taxon>50 kb inversion clade</taxon>
        <taxon>NPAAA clade</taxon>
        <taxon>Hologalegina</taxon>
        <taxon>IRL clade</taxon>
        <taxon>Trifolieae</taxon>
        <taxon>Trifolium</taxon>
    </lineage>
</organism>
<dbReference type="InterPro" id="IPR055294">
    <property type="entry name" value="FBL60-like"/>
</dbReference>
<dbReference type="Pfam" id="PF24758">
    <property type="entry name" value="LRR_At5g56370"/>
    <property type="match status" value="1"/>
</dbReference>
<sequence length="243" mass="28169">MTSSSRRPIPTIDRISDLPDSILSHILSFLPTKEASATSILSKRWKSVWLSVFALNFDDQTFNDYESFRKCVSLIMFELRDEKASIHSFTLKLGKSSRFNKKEFNEIFKFVMQRGIKNLDFNMSGKKRLIKSPPAILRFKTLEVLKLANVTMGNFDQVDFPRLKTLHLDRVYFNSPEYFVKLLFGCPILEDLHTKSFIYEPGQSYVPMENLNALPNLVKVRILSDMNTLMNVVCMAKILHIEK</sequence>
<dbReference type="Gene3D" id="1.20.1280.50">
    <property type="match status" value="1"/>
</dbReference>
<comment type="caution">
    <text evidence="2">The sequence shown here is derived from an EMBL/GenBank/DDBJ whole genome shotgun (WGS) entry which is preliminary data.</text>
</comment>
<dbReference type="CDD" id="cd22160">
    <property type="entry name" value="F-box_AtFBL13-like"/>
    <property type="match status" value="1"/>
</dbReference>